<evidence type="ECO:0000313" key="4">
    <source>
        <dbReference type="Proteomes" id="UP000317648"/>
    </source>
</evidence>
<sequence length="70" mass="7158" precursor="true">MNPAKMSWLPSLSLCACLFLALDVAPGGCSRSGGGARPTPPPVVQPIPDSDSDAVDAEPVETTSPEESHP</sequence>
<keyword evidence="4" id="KW-1185">Reference proteome</keyword>
<accession>A0A518DZN8</accession>
<evidence type="ECO:0000313" key="3">
    <source>
        <dbReference type="EMBL" id="QDU97307.1"/>
    </source>
</evidence>
<feature type="region of interest" description="Disordered" evidence="1">
    <location>
        <begin position="29"/>
        <end position="70"/>
    </location>
</feature>
<feature type="chain" id="PRO_5021851338" description="Secreted protein" evidence="2">
    <location>
        <begin position="22"/>
        <end position="70"/>
    </location>
</feature>
<dbReference type="AlphaFoldDB" id="A0A518DZN8"/>
<dbReference type="PROSITE" id="PS51257">
    <property type="entry name" value="PROKAR_LIPOPROTEIN"/>
    <property type="match status" value="1"/>
</dbReference>
<feature type="compositionally biased region" description="Acidic residues" evidence="1">
    <location>
        <begin position="50"/>
        <end position="59"/>
    </location>
</feature>
<dbReference type="RefSeq" id="WP_145056093.1">
    <property type="nucleotide sequence ID" value="NZ_CP036433.1"/>
</dbReference>
<evidence type="ECO:0000256" key="1">
    <source>
        <dbReference type="SAM" id="MobiDB-lite"/>
    </source>
</evidence>
<evidence type="ECO:0000256" key="2">
    <source>
        <dbReference type="SAM" id="SignalP"/>
    </source>
</evidence>
<name>A0A518DZN8_9BACT</name>
<dbReference type="KEGG" id="lcre:Pla8534_51530"/>
<protein>
    <recommendedName>
        <fullName evidence="5">Secreted protein</fullName>
    </recommendedName>
</protein>
<organism evidence="3 4">
    <name type="scientific">Lignipirellula cremea</name>
    <dbReference type="NCBI Taxonomy" id="2528010"/>
    <lineage>
        <taxon>Bacteria</taxon>
        <taxon>Pseudomonadati</taxon>
        <taxon>Planctomycetota</taxon>
        <taxon>Planctomycetia</taxon>
        <taxon>Pirellulales</taxon>
        <taxon>Pirellulaceae</taxon>
        <taxon>Lignipirellula</taxon>
    </lineage>
</organism>
<feature type="signal peptide" evidence="2">
    <location>
        <begin position="1"/>
        <end position="21"/>
    </location>
</feature>
<gene>
    <name evidence="3" type="ORF">Pla8534_51530</name>
</gene>
<evidence type="ECO:0008006" key="5">
    <source>
        <dbReference type="Google" id="ProtNLM"/>
    </source>
</evidence>
<feature type="compositionally biased region" description="Polar residues" evidence="1">
    <location>
        <begin position="61"/>
        <end position="70"/>
    </location>
</feature>
<proteinExistence type="predicted"/>
<dbReference type="EMBL" id="CP036433">
    <property type="protein sequence ID" value="QDU97307.1"/>
    <property type="molecule type" value="Genomic_DNA"/>
</dbReference>
<dbReference type="Proteomes" id="UP000317648">
    <property type="component" value="Chromosome"/>
</dbReference>
<reference evidence="3 4" key="1">
    <citation type="submission" date="2019-02" db="EMBL/GenBank/DDBJ databases">
        <title>Deep-cultivation of Planctomycetes and their phenomic and genomic characterization uncovers novel biology.</title>
        <authorList>
            <person name="Wiegand S."/>
            <person name="Jogler M."/>
            <person name="Boedeker C."/>
            <person name="Pinto D."/>
            <person name="Vollmers J."/>
            <person name="Rivas-Marin E."/>
            <person name="Kohn T."/>
            <person name="Peeters S.H."/>
            <person name="Heuer A."/>
            <person name="Rast P."/>
            <person name="Oberbeckmann S."/>
            <person name="Bunk B."/>
            <person name="Jeske O."/>
            <person name="Meyerdierks A."/>
            <person name="Storesund J.E."/>
            <person name="Kallscheuer N."/>
            <person name="Luecker S."/>
            <person name="Lage O.M."/>
            <person name="Pohl T."/>
            <person name="Merkel B.J."/>
            <person name="Hornburger P."/>
            <person name="Mueller R.-W."/>
            <person name="Bruemmer F."/>
            <person name="Labrenz M."/>
            <person name="Spormann A.M."/>
            <person name="Op den Camp H."/>
            <person name="Overmann J."/>
            <person name="Amann R."/>
            <person name="Jetten M.S.M."/>
            <person name="Mascher T."/>
            <person name="Medema M.H."/>
            <person name="Devos D.P."/>
            <person name="Kaster A.-K."/>
            <person name="Ovreas L."/>
            <person name="Rohde M."/>
            <person name="Galperin M.Y."/>
            <person name="Jogler C."/>
        </authorList>
    </citation>
    <scope>NUCLEOTIDE SEQUENCE [LARGE SCALE GENOMIC DNA]</scope>
    <source>
        <strain evidence="3 4">Pla85_3_4</strain>
    </source>
</reference>
<keyword evidence="2" id="KW-0732">Signal</keyword>